<dbReference type="GeneID" id="26647809"/>
<proteinExistence type="predicted"/>
<evidence type="ECO:0000313" key="1">
    <source>
        <dbReference type="EMBL" id="AKA61434.1"/>
    </source>
</evidence>
<keyword evidence="2" id="KW-1185">Reference proteome</keyword>
<protein>
    <submittedName>
        <fullName evidence="1">Uncharacterized protein</fullName>
    </submittedName>
</protein>
<sequence length="59" mass="6789">MKRKELIELLMHPSYNDDDKVIIESYTECDCGAFFEDFEIKDVGKDGKGDICLEKGDKI</sequence>
<accession>A0A0E3GMM8</accession>
<name>A0A0E3GMM8_9CAUD</name>
<gene>
    <name evidence="1" type="ORF">CPT_Stahl6</name>
</gene>
<dbReference type="RefSeq" id="YP_009203610.1">
    <property type="nucleotide sequence ID" value="NC_028856.1"/>
</dbReference>
<evidence type="ECO:0000313" key="2">
    <source>
        <dbReference type="Proteomes" id="UP000033015"/>
    </source>
</evidence>
<dbReference type="KEGG" id="vg:26647809"/>
<dbReference type="Proteomes" id="UP000033015">
    <property type="component" value="Segment"/>
</dbReference>
<dbReference type="OrthoDB" id="24306at10239"/>
<reference evidence="2" key="2">
    <citation type="submission" date="2015-01" db="EMBL/GenBank/DDBJ databases">
        <title>Complete Genome of Bacillus megaterium Siphophage Stahl.</title>
        <authorList>
            <person name="Brizendine A.M."/>
            <person name="Rousseau S."/>
            <person name="Hernandez A.C."/>
            <person name="Everett G.F.K."/>
        </authorList>
    </citation>
    <scope>NUCLEOTIDE SEQUENCE [LARGE SCALE GENOMIC DNA]</scope>
</reference>
<reference evidence="1 2" key="1">
    <citation type="journal article" date="2015" name="Genome Announc.">
        <title>Complete Genome Sequence of Bacillus megaterium Siphophage Stahl.</title>
        <authorList>
            <person name="Brizendine A.M."/>
            <person name="Rousseau S."/>
            <person name="Hernandez A.C."/>
            <person name="Kuty Everett G.F."/>
        </authorList>
    </citation>
    <scope>NUCLEOTIDE SEQUENCE [LARGE SCALE GENOMIC DNA]</scope>
</reference>
<organism evidence="1 2">
    <name type="scientific">Bacillus phage Stahl</name>
    <dbReference type="NCBI Taxonomy" id="1610832"/>
    <lineage>
        <taxon>Viruses</taxon>
        <taxon>Duplodnaviria</taxon>
        <taxon>Heunggongvirae</taxon>
        <taxon>Uroviricota</taxon>
        <taxon>Caudoviricetes</taxon>
        <taxon>Slashvirus</taxon>
        <taxon>Slashvirus stahl</taxon>
    </lineage>
</organism>
<dbReference type="EMBL" id="KP696447">
    <property type="protein sequence ID" value="AKA61434.1"/>
    <property type="molecule type" value="Genomic_DNA"/>
</dbReference>